<dbReference type="SUPFAM" id="SSF50630">
    <property type="entry name" value="Acid proteases"/>
    <property type="match status" value="1"/>
</dbReference>
<dbReference type="GO" id="GO:0004190">
    <property type="term" value="F:aspartic-type endopeptidase activity"/>
    <property type="evidence" value="ECO:0007669"/>
    <property type="project" value="InterPro"/>
</dbReference>
<dbReference type="InterPro" id="IPR001995">
    <property type="entry name" value="Peptidase_A2_cat"/>
</dbReference>
<evidence type="ECO:0000313" key="3">
    <source>
        <dbReference type="EMBL" id="RFM25395.1"/>
    </source>
</evidence>
<proteinExistence type="predicted"/>
<protein>
    <recommendedName>
        <fullName evidence="2">Peptidase A2 domain-containing protein</fullName>
    </recommendedName>
</protein>
<dbReference type="InterPro" id="IPR034122">
    <property type="entry name" value="Retropepsin-like_bacterial"/>
</dbReference>
<evidence type="ECO:0000259" key="2">
    <source>
        <dbReference type="PROSITE" id="PS50175"/>
    </source>
</evidence>
<reference evidence="3 4" key="1">
    <citation type="journal article" date="2011" name="ISME J.">
        <title>Community ecology of hot spring cyanobacterial mats: predominant populations and their functional potential.</title>
        <authorList>
            <person name="Klatt C.G."/>
            <person name="Wood J.M."/>
            <person name="Rusch D.B."/>
            <person name="Bateson M.M."/>
            <person name="Hamamura N."/>
            <person name="Heidelberg J.F."/>
            <person name="Grossman A.R."/>
            <person name="Bhaya D."/>
            <person name="Cohan F.M."/>
            <person name="Kuhl M."/>
            <person name="Bryant D.A."/>
            <person name="Ward D.M."/>
        </authorList>
    </citation>
    <scope>NUCLEOTIDE SEQUENCE [LARGE SCALE GENOMIC DNA]</scope>
    <source>
        <strain evidence="3">OS</strain>
    </source>
</reference>
<dbReference type="Proteomes" id="UP000266389">
    <property type="component" value="Unassembled WGS sequence"/>
</dbReference>
<keyword evidence="1" id="KW-0378">Hydrolase</keyword>
<dbReference type="AlphaFoldDB" id="A0A395M3N4"/>
<evidence type="ECO:0000313" key="4">
    <source>
        <dbReference type="Proteomes" id="UP000266389"/>
    </source>
</evidence>
<dbReference type="Gene3D" id="2.40.70.10">
    <property type="entry name" value="Acid Proteases"/>
    <property type="match status" value="1"/>
</dbReference>
<dbReference type="CDD" id="cd05483">
    <property type="entry name" value="retropepsin_like_bacteria"/>
    <property type="match status" value="1"/>
</dbReference>
<organism evidence="3 4">
    <name type="scientific">Candidatus Thermochlorobacter aerophilus</name>
    <dbReference type="NCBI Taxonomy" id="1868324"/>
    <lineage>
        <taxon>Bacteria</taxon>
        <taxon>Pseudomonadati</taxon>
        <taxon>Chlorobiota</taxon>
        <taxon>Chlorobiia</taxon>
        <taxon>Chlorobiales</taxon>
        <taxon>Candidatus Thermochlorobacteriaceae</taxon>
        <taxon>Candidatus Thermochlorobacter</taxon>
    </lineage>
</organism>
<dbReference type="InterPro" id="IPR021109">
    <property type="entry name" value="Peptidase_aspartic_dom_sf"/>
</dbReference>
<gene>
    <name evidence="3" type="ORF">D0433_00840</name>
</gene>
<feature type="domain" description="Peptidase A2" evidence="2">
    <location>
        <begin position="61"/>
        <end position="144"/>
    </location>
</feature>
<evidence type="ECO:0000256" key="1">
    <source>
        <dbReference type="ARBA" id="ARBA00022801"/>
    </source>
</evidence>
<dbReference type="PROSITE" id="PS50175">
    <property type="entry name" value="ASP_PROT_RETROV"/>
    <property type="match status" value="1"/>
</dbReference>
<name>A0A395M3N4_9BACT</name>
<dbReference type="EMBL" id="PHFL01000006">
    <property type="protein sequence ID" value="RFM25395.1"/>
    <property type="molecule type" value="Genomic_DNA"/>
</dbReference>
<dbReference type="GO" id="GO:0006508">
    <property type="term" value="P:proteolysis"/>
    <property type="evidence" value="ECO:0007669"/>
    <property type="project" value="InterPro"/>
</dbReference>
<comment type="caution">
    <text evidence="3">The sequence shown here is derived from an EMBL/GenBank/DDBJ whole genome shotgun (WGS) entry which is preliminary data.</text>
</comment>
<accession>A0A395M3N4</accession>
<dbReference type="Pfam" id="PF13650">
    <property type="entry name" value="Asp_protease_2"/>
    <property type="match status" value="1"/>
</dbReference>
<sequence length="174" mass="19600">MAIWWWSWAPATLQGLPINWQKNLENLIKPLMAIQFQLASKELPLILVKAELKGKNKSRLVTAIVDTGATGCVITEEVAKEMEFAHLEVPSEEKSAHGIGGAIPIEFVRADEIRLDKAVAKRLRVAVMDMSMIHNQFNLVGISQKRKVEMILGFPFFKGRKLTIDYSTRTLSLK</sequence>